<evidence type="ECO:0000256" key="2">
    <source>
        <dbReference type="ARBA" id="ARBA00023125"/>
    </source>
</evidence>
<dbReference type="InterPro" id="IPR016032">
    <property type="entry name" value="Sig_transdc_resp-reg_C-effctor"/>
</dbReference>
<dbReference type="PANTHER" id="PTHR44688">
    <property type="entry name" value="DNA-BINDING TRANSCRIPTIONAL ACTIVATOR DEVR_DOSR"/>
    <property type="match status" value="1"/>
</dbReference>
<dbReference type="SUPFAM" id="SSF46894">
    <property type="entry name" value="C-terminal effector domain of the bipartite response regulators"/>
    <property type="match status" value="1"/>
</dbReference>
<dbReference type="CDD" id="cd06170">
    <property type="entry name" value="LuxR_C_like"/>
    <property type="match status" value="1"/>
</dbReference>
<evidence type="ECO:0000313" key="6">
    <source>
        <dbReference type="Proteomes" id="UP001595699"/>
    </source>
</evidence>
<dbReference type="SUPFAM" id="SSF52540">
    <property type="entry name" value="P-loop containing nucleoside triphosphate hydrolases"/>
    <property type="match status" value="1"/>
</dbReference>
<evidence type="ECO:0000256" key="3">
    <source>
        <dbReference type="ARBA" id="ARBA00023163"/>
    </source>
</evidence>
<dbReference type="RefSeq" id="WP_205120787.1">
    <property type="nucleotide sequence ID" value="NZ_JAFBCM010000001.1"/>
</dbReference>
<dbReference type="PRINTS" id="PR00038">
    <property type="entry name" value="HTHLUXR"/>
</dbReference>
<proteinExistence type="predicted"/>
<dbReference type="InterPro" id="IPR027417">
    <property type="entry name" value="P-loop_NTPase"/>
</dbReference>
<dbReference type="InterPro" id="IPR041617">
    <property type="entry name" value="TPR_MalT"/>
</dbReference>
<keyword evidence="3" id="KW-0804">Transcription</keyword>
<comment type="caution">
    <text evidence="5">The sequence shown here is derived from an EMBL/GenBank/DDBJ whole genome shotgun (WGS) entry which is preliminary data.</text>
</comment>
<dbReference type="Proteomes" id="UP001595699">
    <property type="component" value="Unassembled WGS sequence"/>
</dbReference>
<dbReference type="SMART" id="SM00421">
    <property type="entry name" value="HTH_LUXR"/>
    <property type="match status" value="1"/>
</dbReference>
<evidence type="ECO:0000259" key="4">
    <source>
        <dbReference type="PROSITE" id="PS50043"/>
    </source>
</evidence>
<gene>
    <name evidence="5" type="ORF">ACFOUW_15545</name>
</gene>
<dbReference type="InterPro" id="IPR036388">
    <property type="entry name" value="WH-like_DNA-bd_sf"/>
</dbReference>
<reference evidence="6" key="1">
    <citation type="journal article" date="2019" name="Int. J. Syst. Evol. Microbiol.">
        <title>The Global Catalogue of Microorganisms (GCM) 10K type strain sequencing project: providing services to taxonomists for standard genome sequencing and annotation.</title>
        <authorList>
            <consortium name="The Broad Institute Genomics Platform"/>
            <consortium name="The Broad Institute Genome Sequencing Center for Infectious Disease"/>
            <person name="Wu L."/>
            <person name="Ma J."/>
        </authorList>
    </citation>
    <scope>NUCLEOTIDE SEQUENCE [LARGE SCALE GENOMIC DNA]</scope>
    <source>
        <strain evidence="6">CGMCC 4.7241</strain>
    </source>
</reference>
<dbReference type="PANTHER" id="PTHR44688:SF16">
    <property type="entry name" value="DNA-BINDING TRANSCRIPTIONAL ACTIVATOR DEVR_DOSR"/>
    <property type="match status" value="1"/>
</dbReference>
<accession>A0ABV7YAB6</accession>
<dbReference type="SUPFAM" id="SSF48452">
    <property type="entry name" value="TPR-like"/>
    <property type="match status" value="1"/>
</dbReference>
<dbReference type="Gene3D" id="1.10.10.10">
    <property type="entry name" value="Winged helix-like DNA-binding domain superfamily/Winged helix DNA-binding domain"/>
    <property type="match status" value="1"/>
</dbReference>
<dbReference type="InterPro" id="IPR011990">
    <property type="entry name" value="TPR-like_helical_dom_sf"/>
</dbReference>
<evidence type="ECO:0000313" key="5">
    <source>
        <dbReference type="EMBL" id="MFC3762256.1"/>
    </source>
</evidence>
<dbReference type="Pfam" id="PF25873">
    <property type="entry name" value="WHD_MalT"/>
    <property type="match status" value="1"/>
</dbReference>
<protein>
    <submittedName>
        <fullName evidence="5">LuxR C-terminal-related transcriptional regulator</fullName>
    </submittedName>
</protein>
<keyword evidence="1" id="KW-0805">Transcription regulation</keyword>
<dbReference type="Pfam" id="PF00196">
    <property type="entry name" value="GerE"/>
    <property type="match status" value="1"/>
</dbReference>
<dbReference type="Gene3D" id="1.25.40.10">
    <property type="entry name" value="Tetratricopeptide repeat domain"/>
    <property type="match status" value="1"/>
</dbReference>
<dbReference type="EMBL" id="JBHRZH010000012">
    <property type="protein sequence ID" value="MFC3762256.1"/>
    <property type="molecule type" value="Genomic_DNA"/>
</dbReference>
<dbReference type="Pfam" id="PF17874">
    <property type="entry name" value="TPR_MalT"/>
    <property type="match status" value="1"/>
</dbReference>
<dbReference type="PROSITE" id="PS50043">
    <property type="entry name" value="HTH_LUXR_2"/>
    <property type="match status" value="1"/>
</dbReference>
<dbReference type="Gene3D" id="3.40.50.300">
    <property type="entry name" value="P-loop containing nucleotide triphosphate hydrolases"/>
    <property type="match status" value="1"/>
</dbReference>
<dbReference type="InterPro" id="IPR059106">
    <property type="entry name" value="WHD_MalT"/>
</dbReference>
<feature type="domain" description="HTH luxR-type" evidence="4">
    <location>
        <begin position="714"/>
        <end position="779"/>
    </location>
</feature>
<evidence type="ECO:0000256" key="1">
    <source>
        <dbReference type="ARBA" id="ARBA00023015"/>
    </source>
</evidence>
<organism evidence="5 6">
    <name type="scientific">Tenggerimyces flavus</name>
    <dbReference type="NCBI Taxonomy" id="1708749"/>
    <lineage>
        <taxon>Bacteria</taxon>
        <taxon>Bacillati</taxon>
        <taxon>Actinomycetota</taxon>
        <taxon>Actinomycetes</taxon>
        <taxon>Propionibacteriales</taxon>
        <taxon>Nocardioidaceae</taxon>
        <taxon>Tenggerimyces</taxon>
    </lineage>
</organism>
<name>A0ABV7YAB6_9ACTN</name>
<keyword evidence="6" id="KW-1185">Reference proteome</keyword>
<keyword evidence="2" id="KW-0238">DNA-binding</keyword>
<sequence length="781" mass="86462">MEVLGTKLHVPLPRGQLVPRPRLTRQLRNGAVPRLTLVSAPPGFGKTTMLSQWLQNGPIARVAWLSLDDGDNEPRRFLAQLVAALRRSSPDAATKAMAMVEAARDLPIESILTTFVNDLDEFPDTTVIALDDYHVITNPAVHEATAFLVEHLPRTVGLAIATRSDPPLPLPRLRARGELVELRAADLRFTATEAGTFLNDVMGLDLTARQVEALDVRTEGWAAGLQLAALSIRGNDDVDAFVDAFAGSHRFVVDYLVEEVLRRQPERVRAFLLDTAVLDHLTAPLCDALTGQPDGRAVLEDLERANLFVVPLDHARTWYRYHHLFADALRARLAADDPERMRHLHQAACRWYADNSQVERAIAHAFAGDDLDRAADLVELGVTEVRRKRQDRILQQWLNKLPDHLVHARPVLSTFIAWTRLVEGDLNGVEARLRDAERALREAPASEEELSDEVRSLPAWIAIYRASAAQGRGDAAGTEAHARDALRLARPDDHLARGGAAGFLGLSAWAKGDLETAVETFSQAARSLRAAGNLADALGCTVPLADMWRARGQLREARRLYEQALATADKHPHEVLSIVGDLHAGLADILREQCELDAAEQHLRTSQELGESASLLENRHRWYVAMAGLQEARGDLDGAIESLDQAESLYLRGFFPDVRPIPAQRARLWIAQGELAAARDWAREHEVATSEVSYLTEYNRQTLARLLAAEEDREAVDAGPLSERERDVVRLLATTLTGPEIAGKLYVSLNTLRTHTKHIFTKLDVNSRQAAVHRAKELGLL</sequence>
<dbReference type="InterPro" id="IPR000792">
    <property type="entry name" value="Tscrpt_reg_LuxR_C"/>
</dbReference>